<keyword evidence="3" id="KW-1185">Reference proteome</keyword>
<dbReference type="Proteomes" id="UP001519460">
    <property type="component" value="Unassembled WGS sequence"/>
</dbReference>
<comment type="caution">
    <text evidence="2">The sequence shown here is derived from an EMBL/GenBank/DDBJ whole genome shotgun (WGS) entry which is preliminary data.</text>
</comment>
<organism evidence="2 3">
    <name type="scientific">Batillaria attramentaria</name>
    <dbReference type="NCBI Taxonomy" id="370345"/>
    <lineage>
        <taxon>Eukaryota</taxon>
        <taxon>Metazoa</taxon>
        <taxon>Spiralia</taxon>
        <taxon>Lophotrochozoa</taxon>
        <taxon>Mollusca</taxon>
        <taxon>Gastropoda</taxon>
        <taxon>Caenogastropoda</taxon>
        <taxon>Sorbeoconcha</taxon>
        <taxon>Cerithioidea</taxon>
        <taxon>Batillariidae</taxon>
        <taxon>Batillaria</taxon>
    </lineage>
</organism>
<evidence type="ECO:0000313" key="3">
    <source>
        <dbReference type="Proteomes" id="UP001519460"/>
    </source>
</evidence>
<accession>A0ABD0L6N4</accession>
<reference evidence="2 3" key="1">
    <citation type="journal article" date="2023" name="Sci. Data">
        <title>Genome assembly of the Korean intertidal mud-creeper Batillaria attramentaria.</title>
        <authorList>
            <person name="Patra A.K."/>
            <person name="Ho P.T."/>
            <person name="Jun S."/>
            <person name="Lee S.J."/>
            <person name="Kim Y."/>
            <person name="Won Y.J."/>
        </authorList>
    </citation>
    <scope>NUCLEOTIDE SEQUENCE [LARGE SCALE GENOMIC DNA]</scope>
    <source>
        <strain evidence="2">Wonlab-2016</strain>
    </source>
</reference>
<name>A0ABD0L6N4_9CAEN</name>
<evidence type="ECO:0000313" key="2">
    <source>
        <dbReference type="EMBL" id="KAK7495122.1"/>
    </source>
</evidence>
<dbReference type="EMBL" id="JACVVK020000077">
    <property type="protein sequence ID" value="KAK7495122.1"/>
    <property type="molecule type" value="Genomic_DNA"/>
</dbReference>
<evidence type="ECO:0000256" key="1">
    <source>
        <dbReference type="SAM" id="MobiDB-lite"/>
    </source>
</evidence>
<protein>
    <submittedName>
        <fullName evidence="2">Uncharacterized protein</fullName>
    </submittedName>
</protein>
<proteinExistence type="predicted"/>
<dbReference type="AlphaFoldDB" id="A0ABD0L6N4"/>
<gene>
    <name evidence="2" type="ORF">BaRGS_00013532</name>
</gene>
<feature type="non-terminal residue" evidence="2">
    <location>
        <position position="210"/>
    </location>
</feature>
<feature type="region of interest" description="Disordered" evidence="1">
    <location>
        <begin position="181"/>
        <end position="210"/>
    </location>
</feature>
<sequence>MPEDEDEYGSSYSFPYNGRYRTARICSFDAYDLPPLTPYHSFRVHIYPGHKVVGNIPVSSSCSLVRPSKKRGKWMEKRKSSDDATVNDKFEIVALWIREKGKLLEVREIPDDPADDKFEAARRFASKNWLEIVGLWFKFCLYYIFCCCVGRSKKPSLPQDNPYTVLNESVYSVTAPEPCDMARSGQDIKPENPEVKETAKDESDLANRLL</sequence>
<feature type="compositionally biased region" description="Basic and acidic residues" evidence="1">
    <location>
        <begin position="186"/>
        <end position="210"/>
    </location>
</feature>